<gene>
    <name evidence="5" type="ORF">C4617_00675</name>
</gene>
<dbReference type="InterPro" id="IPR013655">
    <property type="entry name" value="PAS_fold_3"/>
</dbReference>
<keyword evidence="1" id="KW-1133">Transmembrane helix</keyword>
<dbReference type="CDD" id="cd01949">
    <property type="entry name" value="GGDEF"/>
    <property type="match status" value="1"/>
</dbReference>
<dbReference type="PANTHER" id="PTHR44757:SF2">
    <property type="entry name" value="BIOFILM ARCHITECTURE MAINTENANCE PROTEIN MBAA"/>
    <property type="match status" value="1"/>
</dbReference>
<dbReference type="SMART" id="SM00086">
    <property type="entry name" value="PAC"/>
    <property type="match status" value="1"/>
</dbReference>
<feature type="transmembrane region" description="Helical" evidence="1">
    <location>
        <begin position="301"/>
        <end position="323"/>
    </location>
</feature>
<dbReference type="InterPro" id="IPR001610">
    <property type="entry name" value="PAC"/>
</dbReference>
<dbReference type="Gene3D" id="3.20.20.450">
    <property type="entry name" value="EAL domain"/>
    <property type="match status" value="1"/>
</dbReference>
<dbReference type="NCBIfam" id="TIGR00229">
    <property type="entry name" value="sensory_box"/>
    <property type="match status" value="1"/>
</dbReference>
<reference evidence="6" key="1">
    <citation type="submission" date="2018-02" db="EMBL/GenBank/DDBJ databases">
        <title>Genome sequence of Candidatus Liberibacter europaeus.</title>
        <authorList>
            <person name="Frampton R.A."/>
            <person name="Thompson S.M."/>
            <person name="David C."/>
            <person name="Addison S.M."/>
            <person name="Smith G.R."/>
        </authorList>
    </citation>
    <scope>NUCLEOTIDE SEQUENCE [LARGE SCALE GENOMIC DNA]</scope>
</reference>
<keyword evidence="1" id="KW-0472">Membrane</keyword>
<keyword evidence="1" id="KW-0812">Transmembrane</keyword>
<feature type="transmembrane region" description="Helical" evidence="1">
    <location>
        <begin position="362"/>
        <end position="379"/>
    </location>
</feature>
<name>A0A2T4VYX1_9HYPH</name>
<feature type="transmembrane region" description="Helical" evidence="1">
    <location>
        <begin position="211"/>
        <end position="231"/>
    </location>
</feature>
<dbReference type="SUPFAM" id="SSF55785">
    <property type="entry name" value="PYP-like sensor domain (PAS domain)"/>
    <property type="match status" value="1"/>
</dbReference>
<dbReference type="CDD" id="cd01948">
    <property type="entry name" value="EAL"/>
    <property type="match status" value="1"/>
</dbReference>
<comment type="caution">
    <text evidence="5">The sequence shown here is derived from an EMBL/GenBank/DDBJ whole genome shotgun (WGS) entry which is preliminary data.</text>
</comment>
<feature type="transmembrane region" description="Helical" evidence="1">
    <location>
        <begin position="274"/>
        <end position="295"/>
    </location>
</feature>
<dbReference type="InterPro" id="IPR035919">
    <property type="entry name" value="EAL_sf"/>
</dbReference>
<dbReference type="InterPro" id="IPR000160">
    <property type="entry name" value="GGDEF_dom"/>
</dbReference>
<dbReference type="InterPro" id="IPR052155">
    <property type="entry name" value="Biofilm_reg_signaling"/>
</dbReference>
<dbReference type="Gene3D" id="3.30.450.20">
    <property type="entry name" value="PAS domain"/>
    <property type="match status" value="1"/>
</dbReference>
<dbReference type="InterPro" id="IPR043128">
    <property type="entry name" value="Rev_trsase/Diguanyl_cyclase"/>
</dbReference>
<evidence type="ECO:0000256" key="1">
    <source>
        <dbReference type="SAM" id="Phobius"/>
    </source>
</evidence>
<accession>A0A2T4VYX1</accession>
<feature type="domain" description="EAL" evidence="3">
    <location>
        <begin position="697"/>
        <end position="951"/>
    </location>
</feature>
<dbReference type="PROSITE" id="PS50883">
    <property type="entry name" value="EAL"/>
    <property type="match status" value="1"/>
</dbReference>
<dbReference type="PROSITE" id="PS50887">
    <property type="entry name" value="GGDEF"/>
    <property type="match status" value="1"/>
</dbReference>
<dbReference type="Pfam" id="PF00563">
    <property type="entry name" value="EAL"/>
    <property type="match status" value="1"/>
</dbReference>
<dbReference type="SMART" id="SM00052">
    <property type="entry name" value="EAL"/>
    <property type="match status" value="1"/>
</dbReference>
<dbReference type="InterPro" id="IPR001633">
    <property type="entry name" value="EAL_dom"/>
</dbReference>
<sequence length="956" mass="108012">MKKNFLVLALFFLWIIYPYPSFAIEPVKLSLGDNALDLTNATDIYSNQGEDFQVYTAADIDGMIRRIEVRSSSIDHRGDWAVFALANMSDNQLERLIVVPHFRLVGSKLFWPDLGRRRIISITPSEGFSLDRLPSHDSDVFRITINPGAIVTFVVELAVPSLPQIYLWEPDFYKDTVNSFTLYKGIVLGISGLIAVFLTVLFMVNNACMIVAAATIAWVVFVYICIDFGFISKLMNLSPGGGQIWRACAEISLSSSLIIFLFTYLKLNRWHANLAYITFGWIISLVILFSVSFYHPSVAAGIARISFCGTVLSGILLIIYLVIKGCDRAVMLIPAWTLIVVWLIVAWMAISKLVDNDIVQPALGGGLVLVVILIGLMVMRHVMASSPNQDLFSDMGRQSLAVFGSGDIVWDWDVVKDEITTIPDISSTLGFASNFMHGSIRNWLRHVHSDDRDCFRAIFDGFLEHRRGVLRHEFRMRAQDRKFNWMVIKARPVLNVNGEIMRCVGTVSDITEQKNAIDGLLYDSFKDNLTGLPNRQSFLDRLTTILSISLHYDNLRPNVMVIDIDKYKHINNTLGVSISDNIILALSKRIAGLLRPQDILARVSENQFGIILVSESDSVRILDFTTTIIKSIITPIHLLNREIIMTTSIGLAGWINSRITSLEMLKYAEIAMYRAKNMGVNRIERFQSSFRSLDTAQSQIKEDLRHAIDNSALYLVYQPVIRLMDEEIMGFEAILRWDHPKFGDIPSSEFISIAEESDMIGSLNLFMLERISVDIINWRDNIDRMPFFISINIFSDSLINNELYDYIRAFIAKTLCSPSSIRLELSESIVVNNPEKSRFLLDRLQRIGVGLTLDDFGTKLSLASYINKIPFDSIKVNRSLITGSAEKRISTLHLIASIARNLELNIIANDIYGGKMSVRALAKIGYHFGQFSNLVYPMRSNSVLKLLKERLPLVKK</sequence>
<dbReference type="CDD" id="cd00130">
    <property type="entry name" value="PAS"/>
    <property type="match status" value="1"/>
</dbReference>
<dbReference type="PANTHER" id="PTHR44757">
    <property type="entry name" value="DIGUANYLATE CYCLASE DGCP"/>
    <property type="match status" value="1"/>
</dbReference>
<dbReference type="Proteomes" id="UP000240811">
    <property type="component" value="Unassembled WGS sequence"/>
</dbReference>
<evidence type="ECO:0000313" key="5">
    <source>
        <dbReference type="EMBL" id="PTL86965.1"/>
    </source>
</evidence>
<dbReference type="InterPro" id="IPR000700">
    <property type="entry name" value="PAS-assoc_C"/>
</dbReference>
<dbReference type="Gene3D" id="3.30.70.270">
    <property type="match status" value="1"/>
</dbReference>
<dbReference type="AlphaFoldDB" id="A0A2T4VYX1"/>
<feature type="transmembrane region" description="Helical" evidence="1">
    <location>
        <begin position="330"/>
        <end position="350"/>
    </location>
</feature>
<dbReference type="InterPro" id="IPR029787">
    <property type="entry name" value="Nucleotide_cyclase"/>
</dbReference>
<evidence type="ECO:0000259" key="4">
    <source>
        <dbReference type="PROSITE" id="PS50887"/>
    </source>
</evidence>
<dbReference type="PROSITE" id="PS50113">
    <property type="entry name" value="PAC"/>
    <property type="match status" value="1"/>
</dbReference>
<dbReference type="SUPFAM" id="SSF55073">
    <property type="entry name" value="Nucleotide cyclase"/>
    <property type="match status" value="1"/>
</dbReference>
<dbReference type="Pfam" id="PF08447">
    <property type="entry name" value="PAS_3"/>
    <property type="match status" value="1"/>
</dbReference>
<dbReference type="SMART" id="SM00267">
    <property type="entry name" value="GGDEF"/>
    <property type="match status" value="1"/>
</dbReference>
<feature type="domain" description="GGDEF" evidence="4">
    <location>
        <begin position="555"/>
        <end position="688"/>
    </location>
</feature>
<evidence type="ECO:0000313" key="6">
    <source>
        <dbReference type="Proteomes" id="UP000240811"/>
    </source>
</evidence>
<evidence type="ECO:0000259" key="3">
    <source>
        <dbReference type="PROSITE" id="PS50883"/>
    </source>
</evidence>
<dbReference type="EMBL" id="PSQJ01000001">
    <property type="protein sequence ID" value="PTL86965.1"/>
    <property type="molecule type" value="Genomic_DNA"/>
</dbReference>
<dbReference type="NCBIfam" id="TIGR00254">
    <property type="entry name" value="GGDEF"/>
    <property type="match status" value="1"/>
</dbReference>
<evidence type="ECO:0000259" key="2">
    <source>
        <dbReference type="PROSITE" id="PS50113"/>
    </source>
</evidence>
<feature type="transmembrane region" description="Helical" evidence="1">
    <location>
        <begin position="182"/>
        <end position="204"/>
    </location>
</feature>
<dbReference type="Pfam" id="PF00990">
    <property type="entry name" value="GGDEF"/>
    <property type="match status" value="1"/>
</dbReference>
<dbReference type="SUPFAM" id="SSF141868">
    <property type="entry name" value="EAL domain-like"/>
    <property type="match status" value="1"/>
</dbReference>
<dbReference type="InterPro" id="IPR000014">
    <property type="entry name" value="PAS"/>
</dbReference>
<proteinExistence type="predicted"/>
<organism evidence="5 6">
    <name type="scientific">Candidatus Liberibacter europaeus</name>
    <dbReference type="NCBI Taxonomy" id="744859"/>
    <lineage>
        <taxon>Bacteria</taxon>
        <taxon>Pseudomonadati</taxon>
        <taxon>Pseudomonadota</taxon>
        <taxon>Alphaproteobacteria</taxon>
        <taxon>Hyphomicrobiales</taxon>
        <taxon>Rhizobiaceae</taxon>
        <taxon>Liberibacter</taxon>
    </lineage>
</organism>
<dbReference type="InterPro" id="IPR035965">
    <property type="entry name" value="PAS-like_dom_sf"/>
</dbReference>
<protein>
    <submittedName>
        <fullName evidence="5">Sensor domain-containing phosphodiesterase</fullName>
    </submittedName>
</protein>
<feature type="domain" description="PAC" evidence="2">
    <location>
        <begin position="470"/>
        <end position="522"/>
    </location>
</feature>